<dbReference type="GO" id="GO:0000271">
    <property type="term" value="P:polysaccharide biosynthetic process"/>
    <property type="evidence" value="ECO:0007669"/>
    <property type="project" value="TreeGrafter"/>
</dbReference>
<accession>A0A4Y8RMF2</accession>
<comment type="similarity">
    <text evidence="1 2">Belongs to the DegT/DnrJ/EryC1 family.</text>
</comment>
<dbReference type="GO" id="GO:0008483">
    <property type="term" value="F:transaminase activity"/>
    <property type="evidence" value="ECO:0007669"/>
    <property type="project" value="UniProtKB-KW"/>
</dbReference>
<dbReference type="InterPro" id="IPR015421">
    <property type="entry name" value="PyrdxlP-dep_Trfase_major"/>
</dbReference>
<name>A0A4Y8RMF2_9HYPH</name>
<evidence type="ECO:0000313" key="3">
    <source>
        <dbReference type="EMBL" id="TFF23303.1"/>
    </source>
</evidence>
<dbReference type="EMBL" id="SOZD01000003">
    <property type="protein sequence ID" value="TFF23303.1"/>
    <property type="molecule type" value="Genomic_DNA"/>
</dbReference>
<protein>
    <submittedName>
        <fullName evidence="3">DegT/DnrJ/EryC1/StrS aminotransferase family protein</fullName>
    </submittedName>
</protein>
<keyword evidence="3" id="KW-0808">Transferase</keyword>
<dbReference type="Gene3D" id="3.40.640.10">
    <property type="entry name" value="Type I PLP-dependent aspartate aminotransferase-like (Major domain)"/>
    <property type="match status" value="1"/>
</dbReference>
<dbReference type="OrthoDB" id="9768668at2"/>
<dbReference type="Proteomes" id="UP000298179">
    <property type="component" value="Unassembled WGS sequence"/>
</dbReference>
<proteinExistence type="inferred from homology"/>
<dbReference type="RefSeq" id="WP_134762409.1">
    <property type="nucleotide sequence ID" value="NZ_SOZD01000003.1"/>
</dbReference>
<dbReference type="PANTHER" id="PTHR30244">
    <property type="entry name" value="TRANSAMINASE"/>
    <property type="match status" value="1"/>
</dbReference>
<dbReference type="AlphaFoldDB" id="A0A4Y8RMF2"/>
<sequence length="684" mass="74644">MPWITADQPGYGRVLEGLAGDAPFTFCKINHGFWERLARLERLGIGRADFATADGAELDRILGIEGSRFAEGGMVADLLAWMADKPDLRRGLCFVPSLEPWPNADRIEGTPMEHRATCESLIRAFVPAGHLADLAAAGFSGHELKVAIITGGIARLLDALKGRQVIVMSNAQNRAFIDVLEPASVDVIDVHPKEARLDRDDIRERLFAAIALRQDAPRPPVVLASAGGAMSTWLAFQAWERFARLHFIDLGGAMAAFHRETAKTNWIVLYRRQIAESLARIPAVAPRVPPALRPKASRRDTALLALARDAGVSGPKRRDEVLAPVPELPIPFIENKTYDHSRLGEFLALSVAENHHANGGPLVRLLERAVETVMGLPETRRVVAVSSGTAGLHLSCGWHRVTSGATRWVTSAFNFFSAGIGPLAETLVLDCDADGRFDLDALKALPRDSYDGVVYTNVFAQQANWDRVAKFCRRAGKALVVDNATGLLDRPKSALLDKAPLEVVSAHHTKPWGVGEGGFVVCDEDQAETIRNLANFSARLDPSTAASAQNAKLSDLAAAAILDRLERMADWGRLYALQERRMKSLMIDADLGIEPFGGLSRVRSPRAHTAFLAPWPVDIHAAAGPVTLRKYYRPLRTAATHPLPTPVADDLYARIFSLSNAPEMRLVANGEIIDQVQRMVRAGR</sequence>
<dbReference type="InterPro" id="IPR000653">
    <property type="entry name" value="DegT/StrS_aminotransferase"/>
</dbReference>
<evidence type="ECO:0000256" key="1">
    <source>
        <dbReference type="ARBA" id="ARBA00037999"/>
    </source>
</evidence>
<dbReference type="SUPFAM" id="SSF53383">
    <property type="entry name" value="PLP-dependent transferases"/>
    <property type="match status" value="1"/>
</dbReference>
<keyword evidence="4" id="KW-1185">Reference proteome</keyword>
<dbReference type="InterPro" id="IPR015424">
    <property type="entry name" value="PyrdxlP-dep_Trfase"/>
</dbReference>
<keyword evidence="3" id="KW-0032">Aminotransferase</keyword>
<dbReference type="PANTHER" id="PTHR30244:SF34">
    <property type="entry name" value="DTDP-4-AMINO-4,6-DIDEOXYGALACTOSE TRANSAMINASE"/>
    <property type="match status" value="1"/>
</dbReference>
<gene>
    <name evidence="3" type="ORF">E3C22_12830</name>
</gene>
<dbReference type="GO" id="GO:0030170">
    <property type="term" value="F:pyridoxal phosphate binding"/>
    <property type="evidence" value="ECO:0007669"/>
    <property type="project" value="TreeGrafter"/>
</dbReference>
<evidence type="ECO:0000256" key="2">
    <source>
        <dbReference type="RuleBase" id="RU004508"/>
    </source>
</evidence>
<keyword evidence="2" id="KW-0663">Pyridoxal phosphate</keyword>
<evidence type="ECO:0000313" key="4">
    <source>
        <dbReference type="Proteomes" id="UP000298179"/>
    </source>
</evidence>
<reference evidence="3 4" key="1">
    <citation type="submission" date="2019-03" db="EMBL/GenBank/DDBJ databases">
        <title>Jiella endophytica sp. nov., a novel endophytic bacterium isolated from root of Ficus microcarpa Linn. f.</title>
        <authorList>
            <person name="Tuo L."/>
        </authorList>
    </citation>
    <scope>NUCLEOTIDE SEQUENCE [LARGE SCALE GENOMIC DNA]</scope>
    <source>
        <strain evidence="3 4">CBS5Q-3</strain>
    </source>
</reference>
<organism evidence="3 4">
    <name type="scientific">Jiella endophytica</name>
    <dbReference type="NCBI Taxonomy" id="2558362"/>
    <lineage>
        <taxon>Bacteria</taxon>
        <taxon>Pseudomonadati</taxon>
        <taxon>Pseudomonadota</taxon>
        <taxon>Alphaproteobacteria</taxon>
        <taxon>Hyphomicrobiales</taxon>
        <taxon>Aurantimonadaceae</taxon>
        <taxon>Jiella</taxon>
    </lineage>
</organism>
<comment type="caution">
    <text evidence="3">The sequence shown here is derived from an EMBL/GenBank/DDBJ whole genome shotgun (WGS) entry which is preliminary data.</text>
</comment>
<dbReference type="Pfam" id="PF01041">
    <property type="entry name" value="DegT_DnrJ_EryC1"/>
    <property type="match status" value="1"/>
</dbReference>